<keyword evidence="1" id="KW-1133">Transmembrane helix</keyword>
<feature type="transmembrane region" description="Helical" evidence="1">
    <location>
        <begin position="21"/>
        <end position="43"/>
    </location>
</feature>
<evidence type="ECO:0000313" key="3">
    <source>
        <dbReference type="Proteomes" id="UP000320496"/>
    </source>
</evidence>
<reference evidence="2 3" key="1">
    <citation type="submission" date="2019-02" db="EMBL/GenBank/DDBJ databases">
        <title>Deep-cultivation of Planctomycetes and their phenomic and genomic characterization uncovers novel biology.</title>
        <authorList>
            <person name="Wiegand S."/>
            <person name="Jogler M."/>
            <person name="Boedeker C."/>
            <person name="Pinto D."/>
            <person name="Vollmers J."/>
            <person name="Rivas-Marin E."/>
            <person name="Kohn T."/>
            <person name="Peeters S.H."/>
            <person name="Heuer A."/>
            <person name="Rast P."/>
            <person name="Oberbeckmann S."/>
            <person name="Bunk B."/>
            <person name="Jeske O."/>
            <person name="Meyerdierks A."/>
            <person name="Storesund J.E."/>
            <person name="Kallscheuer N."/>
            <person name="Luecker S."/>
            <person name="Lage O.M."/>
            <person name="Pohl T."/>
            <person name="Merkel B.J."/>
            <person name="Hornburger P."/>
            <person name="Mueller R.-W."/>
            <person name="Bruemmer F."/>
            <person name="Labrenz M."/>
            <person name="Spormann A.M."/>
            <person name="Op den Camp H."/>
            <person name="Overmann J."/>
            <person name="Amann R."/>
            <person name="Jetten M.S.M."/>
            <person name="Mascher T."/>
            <person name="Medema M.H."/>
            <person name="Devos D.P."/>
            <person name="Kaster A.-K."/>
            <person name="Ovreas L."/>
            <person name="Rohde M."/>
            <person name="Galperin M.Y."/>
            <person name="Jogler C."/>
        </authorList>
    </citation>
    <scope>NUCLEOTIDE SEQUENCE [LARGE SCALE GENOMIC DNA]</scope>
    <source>
        <strain evidence="2 3">Mal4</strain>
    </source>
</reference>
<keyword evidence="3" id="KW-1185">Reference proteome</keyword>
<accession>A0A517ZBX4</accession>
<dbReference type="Proteomes" id="UP000320496">
    <property type="component" value="Chromosome"/>
</dbReference>
<gene>
    <name evidence="2" type="ORF">Mal4_43320</name>
</gene>
<dbReference type="AlphaFoldDB" id="A0A517ZBX4"/>
<dbReference type="EMBL" id="CP036275">
    <property type="protein sequence ID" value="QDU39978.1"/>
    <property type="molecule type" value="Genomic_DNA"/>
</dbReference>
<name>A0A517ZBX4_9PLAN</name>
<proteinExistence type="predicted"/>
<organism evidence="2 3">
    <name type="scientific">Maioricimonas rarisocia</name>
    <dbReference type="NCBI Taxonomy" id="2528026"/>
    <lineage>
        <taxon>Bacteria</taxon>
        <taxon>Pseudomonadati</taxon>
        <taxon>Planctomycetota</taxon>
        <taxon>Planctomycetia</taxon>
        <taxon>Planctomycetales</taxon>
        <taxon>Planctomycetaceae</taxon>
        <taxon>Maioricimonas</taxon>
    </lineage>
</organism>
<keyword evidence="1" id="KW-0812">Transmembrane</keyword>
<dbReference type="RefSeq" id="WP_145371106.1">
    <property type="nucleotide sequence ID" value="NZ_CP036275.1"/>
</dbReference>
<evidence type="ECO:0000256" key="1">
    <source>
        <dbReference type="SAM" id="Phobius"/>
    </source>
</evidence>
<dbReference type="KEGG" id="mri:Mal4_43320"/>
<evidence type="ECO:0000313" key="2">
    <source>
        <dbReference type="EMBL" id="QDU39978.1"/>
    </source>
</evidence>
<keyword evidence="1" id="KW-0472">Membrane</keyword>
<protein>
    <recommendedName>
        <fullName evidence="4">Prepilin-type N-terminal cleavage/methylation domain-containing protein</fullName>
    </recommendedName>
</protein>
<evidence type="ECO:0008006" key="4">
    <source>
        <dbReference type="Google" id="ProtNLM"/>
    </source>
</evidence>
<sequence length="196" mass="21175">MNPMRHTSSSSRRSGWTLIEMVLVVTATTVLSAVGISVIMLLMRMEQTGTVSLARQRATSSLALQLRADGHQSTNVELVTDDNAPTQVRLTLPEGGTVTWSAREGTVTRAVSDGDSESGRNAFHFPDCSARWTLTEDARHLSLHLSTDAATVTTSEPESVEAFETTIDVNLGRLSDLGRQLRFASTAVPENTSEAE</sequence>